<evidence type="ECO:0000259" key="12">
    <source>
        <dbReference type="PROSITE" id="PS52035"/>
    </source>
</evidence>
<keyword evidence="14" id="KW-1185">Reference proteome</keyword>
<evidence type="ECO:0000256" key="11">
    <source>
        <dbReference type="PROSITE-ProRule" id="PRU01379"/>
    </source>
</evidence>
<organism evidence="13 14">
    <name type="scientific">Anaerobacillus alkalilacustris</name>
    <dbReference type="NCBI Taxonomy" id="393763"/>
    <lineage>
        <taxon>Bacteria</taxon>
        <taxon>Bacillati</taxon>
        <taxon>Bacillota</taxon>
        <taxon>Bacilli</taxon>
        <taxon>Bacillales</taxon>
        <taxon>Bacillaceae</taxon>
        <taxon>Anaerobacillus</taxon>
    </lineage>
</organism>
<dbReference type="SUPFAM" id="SSF52743">
    <property type="entry name" value="Subtilisin-like"/>
    <property type="match status" value="1"/>
</dbReference>
<dbReference type="InterPro" id="IPR000834">
    <property type="entry name" value="Peptidase_M14"/>
</dbReference>
<dbReference type="SUPFAM" id="SSF54897">
    <property type="entry name" value="Protease propeptides/inhibitors"/>
    <property type="match status" value="1"/>
</dbReference>
<comment type="cofactor">
    <cofactor evidence="1">
        <name>Ca(2+)</name>
        <dbReference type="ChEBI" id="CHEBI:29108"/>
    </cofactor>
</comment>
<dbReference type="GO" id="GO:0004181">
    <property type="term" value="F:metallocarboxypeptidase activity"/>
    <property type="evidence" value="ECO:0007669"/>
    <property type="project" value="InterPro"/>
</dbReference>
<dbReference type="OrthoDB" id="9802862at2"/>
<feature type="domain" description="Peptidase M14" evidence="12">
    <location>
        <begin position="942"/>
        <end position="1222"/>
    </location>
</feature>
<keyword evidence="8 10" id="KW-0720">Serine protease</keyword>
<dbReference type="SUPFAM" id="SSF53187">
    <property type="entry name" value="Zn-dependent exopeptidases"/>
    <property type="match status" value="1"/>
</dbReference>
<dbReference type="Pfam" id="PF00082">
    <property type="entry name" value="Peptidase_S8"/>
    <property type="match status" value="1"/>
</dbReference>
<dbReference type="InterPro" id="IPR000209">
    <property type="entry name" value="Peptidase_S8/S53_dom"/>
</dbReference>
<dbReference type="CDD" id="cd07477">
    <property type="entry name" value="Peptidases_S8_Subtilisin_subset"/>
    <property type="match status" value="1"/>
</dbReference>
<dbReference type="SUPFAM" id="SSF48452">
    <property type="entry name" value="TPR-like"/>
    <property type="match status" value="1"/>
</dbReference>
<evidence type="ECO:0000313" key="13">
    <source>
        <dbReference type="EMBL" id="OIJ11710.1"/>
    </source>
</evidence>
<dbReference type="GO" id="GO:0005576">
    <property type="term" value="C:extracellular region"/>
    <property type="evidence" value="ECO:0007669"/>
    <property type="project" value="UniProtKB-SubCell"/>
</dbReference>
<dbReference type="Gene3D" id="6.10.250.190">
    <property type="match status" value="4"/>
</dbReference>
<gene>
    <name evidence="13" type="ORF">BKP37_14795</name>
</gene>
<dbReference type="Gene3D" id="3.40.50.200">
    <property type="entry name" value="Peptidase S8/S53 domain"/>
    <property type="match status" value="1"/>
</dbReference>
<evidence type="ECO:0000256" key="5">
    <source>
        <dbReference type="ARBA" id="ARBA00022670"/>
    </source>
</evidence>
<keyword evidence="6" id="KW-0479">Metal-binding</keyword>
<feature type="active site" description="Charge relay system" evidence="10">
    <location>
        <position position="306"/>
    </location>
</feature>
<evidence type="ECO:0000256" key="9">
    <source>
        <dbReference type="ARBA" id="ARBA00022837"/>
    </source>
</evidence>
<sequence>MKRILLLTTLLILFLVPTIEAEDLSQRVIITFKDEVDETLVTDLNGSVEKKYDHIQAVIGELPTSVIEELEKNDHVLSIEVDHVFSILGQTIDWGVERVKAPLAWENNLTGAGVKVAILDTGIANHPDLTIAGGVSIISDSYLDDNGHGTHVAGIIGAKNNLIGTVGIAPNANLYAVKVLNQNGVGFLSDIVSGIDWSISNNMDIINLSLGNSEDSPTLNNAVDTAYENGILVVAAAGNKGTSAGSGNTVEYPARYESVIAVSATNSNNVRGNFSATGPSVEIAAPGVNIFSTHLNSGYGTNSGTSMAAAHVSGVLALMKEAHPTLSNIQLREKLRDTALDIGTAGRDQFHGYGLVQYVDDQRVNEANAYYEQAMNEENLSIRLQLLIEGYNTYPTMTIFQDGISQTLELLFEYSTNHHRQGNYDLATEGYNEILMAPVIDNHIKTATIYNRSYALQEKRTPEMYYSYASNQFHFHDRIALFVEGFSLYDEAEREKGRFQEGLNHSAQLLLNWATRKQREGDHVVAIDRYERILTTPFISLNIKEASESHHRTALVEHALKQFHFHDRLALSIDGYHKYPSDTRFREAINTSANHLINWSIARHRDGDYETALDRYHLILSAPVLANHIRSLAIYHQGYAQQEKRTPEQYYQFAISRFHFTDRIDLFTQGFSIYSVSERNTGRLQEGLNQSAQALLSWANRKRQEGDNATAINSYEFILSARYVAANIKQAAESNYKTALYDHAMKQFHFHDRLTLAIEAYNKYPNDTRFREAIDTSAQHLLNWAEAKHREGNYDMAIDRYNRILSAPTLAKNIETQAAHNRLYAQQRKLTPQLYYDFSIGQFHFHDRIAKFTEGFQLYNLAEQIQGKFEEGLNASAQALLNWASAQHRNGNFGVAIDRYKLIINTPKVSNLIKNTAKQNLLLAEQGIALHQPKRIVNAKVQNYTFAQMEKDLAQLQAMYPNFMETRVIGKSLDGRDIYAVKLGHGKTEVFFNAASHAREHMTTNVLMKMIDEYAYAYAKGNHYGGFNVRNVLNNTSIWFVPMWNPDGVTLVQQGPGAIRSAPLRQNAININGGSTNFNSWKANIRGVDINRQFPALWDTITNNPGGPSRENYKGPRPLSEPESLAVYTFVLSKNFQTAISYHSSGEVIFTRNPGHVAQIVSQKTNYPIVNLTWSNSGGGFSDWFVLEQKKPGLTPEISPHVGPRPVPVANWDRVWNQNNTVGLIVADEAYRNKTLKR</sequence>
<dbReference type="Pfam" id="PF00246">
    <property type="entry name" value="Peptidase_M14"/>
    <property type="match status" value="1"/>
</dbReference>
<comment type="subcellular location">
    <subcellularLocation>
        <location evidence="2">Secreted</location>
    </subcellularLocation>
</comment>
<dbReference type="RefSeq" id="WP_071310389.1">
    <property type="nucleotide sequence ID" value="NZ_MLQR01000036.1"/>
</dbReference>
<dbReference type="InterPro" id="IPR023827">
    <property type="entry name" value="Peptidase_S8_Asp-AS"/>
</dbReference>
<dbReference type="InterPro" id="IPR015500">
    <property type="entry name" value="Peptidase_S8_subtilisin-rel"/>
</dbReference>
<protein>
    <recommendedName>
        <fullName evidence="12">Peptidase M14 domain-containing protein</fullName>
    </recommendedName>
</protein>
<evidence type="ECO:0000256" key="7">
    <source>
        <dbReference type="ARBA" id="ARBA00022801"/>
    </source>
</evidence>
<dbReference type="PROSITE" id="PS00136">
    <property type="entry name" value="SUBTILASE_ASP"/>
    <property type="match status" value="1"/>
</dbReference>
<feature type="active site" description="Proton donor/acceptor" evidence="11">
    <location>
        <position position="1197"/>
    </location>
</feature>
<keyword evidence="5 10" id="KW-0645">Protease</keyword>
<evidence type="ECO:0000256" key="8">
    <source>
        <dbReference type="ARBA" id="ARBA00022825"/>
    </source>
</evidence>
<dbReference type="PROSITE" id="PS52035">
    <property type="entry name" value="PEPTIDASE_M14"/>
    <property type="match status" value="1"/>
</dbReference>
<feature type="active site" description="Charge relay system" evidence="10">
    <location>
        <position position="148"/>
    </location>
</feature>
<dbReference type="PRINTS" id="PR00723">
    <property type="entry name" value="SUBTILISIN"/>
</dbReference>
<dbReference type="GO" id="GO:0004252">
    <property type="term" value="F:serine-type endopeptidase activity"/>
    <property type="evidence" value="ECO:0007669"/>
    <property type="project" value="UniProtKB-UniRule"/>
</dbReference>
<dbReference type="InterPro" id="IPR037045">
    <property type="entry name" value="S8pro/Inhibitor_I9_sf"/>
</dbReference>
<evidence type="ECO:0000313" key="14">
    <source>
        <dbReference type="Proteomes" id="UP000179524"/>
    </source>
</evidence>
<keyword evidence="4" id="KW-0964">Secreted</keyword>
<dbReference type="PROSITE" id="PS00137">
    <property type="entry name" value="SUBTILASE_HIS"/>
    <property type="match status" value="1"/>
</dbReference>
<evidence type="ECO:0000256" key="4">
    <source>
        <dbReference type="ARBA" id="ARBA00022525"/>
    </source>
</evidence>
<dbReference type="PROSITE" id="PS51892">
    <property type="entry name" value="SUBTILASE"/>
    <property type="match status" value="1"/>
</dbReference>
<name>A0A1S2LHK4_9BACI</name>
<proteinExistence type="inferred from homology"/>
<keyword evidence="7 10" id="KW-0378">Hydrolase</keyword>
<dbReference type="InterPro" id="IPR022398">
    <property type="entry name" value="Peptidase_S8_His-AS"/>
</dbReference>
<evidence type="ECO:0000256" key="6">
    <source>
        <dbReference type="ARBA" id="ARBA00022723"/>
    </source>
</evidence>
<dbReference type="InterPro" id="IPR036852">
    <property type="entry name" value="Peptidase_S8/S53_dom_sf"/>
</dbReference>
<comment type="caution">
    <text evidence="13">The sequence shown here is derived from an EMBL/GenBank/DDBJ whole genome shotgun (WGS) entry which is preliminary data.</text>
</comment>
<evidence type="ECO:0000256" key="1">
    <source>
        <dbReference type="ARBA" id="ARBA00001913"/>
    </source>
</evidence>
<evidence type="ECO:0000256" key="2">
    <source>
        <dbReference type="ARBA" id="ARBA00004613"/>
    </source>
</evidence>
<keyword evidence="9" id="KW-0106">Calcium</keyword>
<evidence type="ECO:0000256" key="10">
    <source>
        <dbReference type="PROSITE-ProRule" id="PRU01240"/>
    </source>
</evidence>
<dbReference type="SMART" id="SM00631">
    <property type="entry name" value="Zn_pept"/>
    <property type="match status" value="1"/>
</dbReference>
<dbReference type="AlphaFoldDB" id="A0A1S2LHK4"/>
<reference evidence="13 14" key="1">
    <citation type="submission" date="2016-10" db="EMBL/GenBank/DDBJ databases">
        <title>Draft genome sequences of four alkaliphilic bacteria belonging to the Anaerobacillus genus.</title>
        <authorList>
            <person name="Bassil N.M."/>
            <person name="Lloyd J.R."/>
        </authorList>
    </citation>
    <scope>NUCLEOTIDE SEQUENCE [LARGE SCALE GENOMIC DNA]</scope>
    <source>
        <strain evidence="13 14">DSM 18345</strain>
    </source>
</reference>
<dbReference type="GO" id="GO:0006508">
    <property type="term" value="P:proteolysis"/>
    <property type="evidence" value="ECO:0007669"/>
    <property type="project" value="UniProtKB-KW"/>
</dbReference>
<dbReference type="InterPro" id="IPR050131">
    <property type="entry name" value="Peptidase_S8_subtilisin-like"/>
</dbReference>
<dbReference type="InterPro" id="IPR034202">
    <property type="entry name" value="Subtilisin_Carlsberg-like"/>
</dbReference>
<comment type="similarity">
    <text evidence="3 10">Belongs to the peptidase S8 family.</text>
</comment>
<dbReference type="Gene3D" id="3.30.70.80">
    <property type="entry name" value="Peptidase S8 propeptide/proteinase inhibitor I9"/>
    <property type="match status" value="1"/>
</dbReference>
<dbReference type="Gene3D" id="3.40.630.10">
    <property type="entry name" value="Zn peptidases"/>
    <property type="match status" value="1"/>
</dbReference>
<dbReference type="PANTHER" id="PTHR43806">
    <property type="entry name" value="PEPTIDASE S8"/>
    <property type="match status" value="1"/>
</dbReference>
<dbReference type="Proteomes" id="UP000179524">
    <property type="component" value="Unassembled WGS sequence"/>
</dbReference>
<dbReference type="PANTHER" id="PTHR43806:SF11">
    <property type="entry name" value="CEREVISIN-RELATED"/>
    <property type="match status" value="1"/>
</dbReference>
<accession>A0A1S2LHK4</accession>
<dbReference type="EMBL" id="MLQR01000036">
    <property type="protein sequence ID" value="OIJ11710.1"/>
    <property type="molecule type" value="Genomic_DNA"/>
</dbReference>
<dbReference type="InterPro" id="IPR011990">
    <property type="entry name" value="TPR-like_helical_dom_sf"/>
</dbReference>
<comment type="similarity">
    <text evidence="11">Belongs to the peptidase M14 family.</text>
</comment>
<evidence type="ECO:0000256" key="3">
    <source>
        <dbReference type="ARBA" id="ARBA00011073"/>
    </source>
</evidence>
<dbReference type="GO" id="GO:0008270">
    <property type="term" value="F:zinc ion binding"/>
    <property type="evidence" value="ECO:0007669"/>
    <property type="project" value="InterPro"/>
</dbReference>
<feature type="active site" description="Charge relay system" evidence="10">
    <location>
        <position position="120"/>
    </location>
</feature>